<dbReference type="Gene3D" id="3.20.20.190">
    <property type="entry name" value="Phosphatidylinositol (PI) phosphodiesterase"/>
    <property type="match status" value="1"/>
</dbReference>
<evidence type="ECO:0000313" key="3">
    <source>
        <dbReference type="Proteomes" id="UP001156664"/>
    </source>
</evidence>
<dbReference type="PANTHER" id="PTHR46211:SF14">
    <property type="entry name" value="GLYCEROPHOSPHODIESTER PHOSPHODIESTERASE"/>
    <property type="match status" value="1"/>
</dbReference>
<evidence type="ECO:0000259" key="1">
    <source>
        <dbReference type="PROSITE" id="PS51704"/>
    </source>
</evidence>
<organism evidence="2 3">
    <name type="scientific">Limnobacter litoralis</name>
    <dbReference type="NCBI Taxonomy" id="481366"/>
    <lineage>
        <taxon>Bacteria</taxon>
        <taxon>Pseudomonadati</taxon>
        <taxon>Pseudomonadota</taxon>
        <taxon>Betaproteobacteria</taxon>
        <taxon>Burkholderiales</taxon>
        <taxon>Burkholderiaceae</taxon>
        <taxon>Limnobacter</taxon>
    </lineage>
</organism>
<proteinExistence type="predicted"/>
<reference evidence="3" key="1">
    <citation type="journal article" date="2019" name="Int. J. Syst. Evol. Microbiol.">
        <title>The Global Catalogue of Microorganisms (GCM) 10K type strain sequencing project: providing services to taxonomists for standard genome sequencing and annotation.</title>
        <authorList>
            <consortium name="The Broad Institute Genomics Platform"/>
            <consortium name="The Broad Institute Genome Sequencing Center for Infectious Disease"/>
            <person name="Wu L."/>
            <person name="Ma J."/>
        </authorList>
    </citation>
    <scope>NUCLEOTIDE SEQUENCE [LARGE SCALE GENOMIC DNA]</scope>
    <source>
        <strain evidence="3">NBRC 105857</strain>
    </source>
</reference>
<dbReference type="EMBL" id="BSOJ01000012">
    <property type="protein sequence ID" value="GLR26185.1"/>
    <property type="molecule type" value="Genomic_DNA"/>
</dbReference>
<dbReference type="SUPFAM" id="SSF51695">
    <property type="entry name" value="PLC-like phosphodiesterases"/>
    <property type="match status" value="1"/>
</dbReference>
<dbReference type="InterPro" id="IPR030395">
    <property type="entry name" value="GP_PDE_dom"/>
</dbReference>
<gene>
    <name evidence="2" type="ORF">GCM10007875_12730</name>
</gene>
<evidence type="ECO:0000313" key="2">
    <source>
        <dbReference type="EMBL" id="GLR26185.1"/>
    </source>
</evidence>
<dbReference type="PANTHER" id="PTHR46211">
    <property type="entry name" value="GLYCEROPHOSPHORYL DIESTER PHOSPHODIESTERASE"/>
    <property type="match status" value="1"/>
</dbReference>
<protein>
    <submittedName>
        <fullName evidence="2">Glycerophosphoryl diester phosphodiesterase</fullName>
    </submittedName>
</protein>
<feature type="domain" description="GP-PDE" evidence="1">
    <location>
        <begin position="4"/>
        <end position="245"/>
    </location>
</feature>
<accession>A0ABQ5YQW2</accession>
<dbReference type="RefSeq" id="WP_284280672.1">
    <property type="nucleotide sequence ID" value="NZ_BSOJ01000012.1"/>
</dbReference>
<dbReference type="Proteomes" id="UP001156664">
    <property type="component" value="Unassembled WGS sequence"/>
</dbReference>
<keyword evidence="3" id="KW-1185">Reference proteome</keyword>
<dbReference type="InterPro" id="IPR017946">
    <property type="entry name" value="PLC-like_Pdiesterase_TIM-brl"/>
</dbReference>
<dbReference type="PROSITE" id="PS51704">
    <property type="entry name" value="GP_PDE"/>
    <property type="match status" value="1"/>
</dbReference>
<sequence>MPTLTWWAHRGSGKGPTENTLSGMKTAVDAGFKAVEFDVMLTADGLPVVHHDWVMGRCAMSDDPALAGTDPLTPLASLRARDLRHYSVRGERIPSFAEVMQFCLEHNLQANVELKATQPRDAIRLGYAVLSALSELPEPLKSRVRADWVFSSFYHASLMPLKGLRLALLYETLADRWVVHADALQAEAVHLHVLGATPEAVRRIHTTGRQVRVYTVNDLEIARELANRGVAGLFTDRMDFAQHSF</sequence>
<comment type="caution">
    <text evidence="2">The sequence shown here is derived from an EMBL/GenBank/DDBJ whole genome shotgun (WGS) entry which is preliminary data.</text>
</comment>
<name>A0ABQ5YQW2_9BURK</name>
<dbReference type="Pfam" id="PF03009">
    <property type="entry name" value="GDPD"/>
    <property type="match status" value="1"/>
</dbReference>